<dbReference type="GO" id="GO:0050482">
    <property type="term" value="P:arachidonate secretion"/>
    <property type="evidence" value="ECO:0007669"/>
    <property type="project" value="InterPro"/>
</dbReference>
<name>A0A8S9ZJ47_9BILA</name>
<gene>
    <name evidence="1" type="ORF">Mgra_00007295</name>
</gene>
<sequence>MQPLSIVNMVGMLKCQMYDSGKWTSISSLTKVAYGCYCGLGSCGNGAPKDVYDKALGDCWSAQVAKKEEEEFKKLELPFRRKFRRN</sequence>
<dbReference type="GO" id="GO:0004623">
    <property type="term" value="F:phospholipase A2 activity"/>
    <property type="evidence" value="ECO:0007669"/>
    <property type="project" value="InterPro"/>
</dbReference>
<dbReference type="OrthoDB" id="5841574at2759"/>
<comment type="caution">
    <text evidence="1">The sequence shown here is derived from an EMBL/GenBank/DDBJ whole genome shotgun (WGS) entry which is preliminary data.</text>
</comment>
<reference evidence="1" key="1">
    <citation type="journal article" date="2020" name="Ecol. Evol.">
        <title>Genome structure and content of the rice root-knot nematode (Meloidogyne graminicola).</title>
        <authorList>
            <person name="Phan N.T."/>
            <person name="Danchin E.G.J."/>
            <person name="Klopp C."/>
            <person name="Perfus-Barbeoch L."/>
            <person name="Kozlowski D.K."/>
            <person name="Koutsovoulos G.D."/>
            <person name="Lopez-Roques C."/>
            <person name="Bouchez O."/>
            <person name="Zahm M."/>
            <person name="Besnard G."/>
            <person name="Bellafiore S."/>
        </authorList>
    </citation>
    <scope>NUCLEOTIDE SEQUENCE</scope>
    <source>
        <strain evidence="1">VN-18</strain>
    </source>
</reference>
<dbReference type="Proteomes" id="UP000605970">
    <property type="component" value="Unassembled WGS sequence"/>
</dbReference>
<dbReference type="Gene3D" id="1.20.90.10">
    <property type="entry name" value="Phospholipase A2 domain"/>
    <property type="match status" value="1"/>
</dbReference>
<dbReference type="EMBL" id="JABEBT010000079">
    <property type="protein sequence ID" value="KAF7633316.1"/>
    <property type="molecule type" value="Genomic_DNA"/>
</dbReference>
<organism evidence="1 2">
    <name type="scientific">Meloidogyne graminicola</name>
    <dbReference type="NCBI Taxonomy" id="189291"/>
    <lineage>
        <taxon>Eukaryota</taxon>
        <taxon>Metazoa</taxon>
        <taxon>Ecdysozoa</taxon>
        <taxon>Nematoda</taxon>
        <taxon>Chromadorea</taxon>
        <taxon>Rhabditida</taxon>
        <taxon>Tylenchina</taxon>
        <taxon>Tylenchomorpha</taxon>
        <taxon>Tylenchoidea</taxon>
        <taxon>Meloidogynidae</taxon>
        <taxon>Meloidogyninae</taxon>
        <taxon>Meloidogyne</taxon>
    </lineage>
</organism>
<dbReference type="SUPFAM" id="SSF48619">
    <property type="entry name" value="Phospholipase A2, PLA2"/>
    <property type="match status" value="1"/>
</dbReference>
<dbReference type="InterPro" id="IPR036444">
    <property type="entry name" value="PLipase_A2_dom_sf"/>
</dbReference>
<proteinExistence type="predicted"/>
<evidence type="ECO:0000313" key="1">
    <source>
        <dbReference type="EMBL" id="KAF7633316.1"/>
    </source>
</evidence>
<evidence type="ECO:0000313" key="2">
    <source>
        <dbReference type="Proteomes" id="UP000605970"/>
    </source>
</evidence>
<dbReference type="AlphaFoldDB" id="A0A8S9ZJ47"/>
<accession>A0A8S9ZJ47</accession>
<protein>
    <submittedName>
        <fullName evidence="1">Uncharacterized protein</fullName>
    </submittedName>
</protein>
<dbReference type="GO" id="GO:0006644">
    <property type="term" value="P:phospholipid metabolic process"/>
    <property type="evidence" value="ECO:0007669"/>
    <property type="project" value="InterPro"/>
</dbReference>
<keyword evidence="2" id="KW-1185">Reference proteome</keyword>